<comment type="caution">
    <text evidence="2">The sequence shown here is derived from an EMBL/GenBank/DDBJ whole genome shotgun (WGS) entry which is preliminary data.</text>
</comment>
<dbReference type="AlphaFoldDB" id="A0A3E0JUX0"/>
<feature type="region of interest" description="Disordered" evidence="1">
    <location>
        <begin position="46"/>
        <end position="83"/>
    </location>
</feature>
<proteinExistence type="predicted"/>
<dbReference type="EMBL" id="QEWE01000041">
    <property type="protein sequence ID" value="REJ23935.1"/>
    <property type="molecule type" value="Genomic_DNA"/>
</dbReference>
<sequence length="93" mass="10253">MPKNEGKKGVFAIGKNSLLLLPMISGKLRSRRFLAVSRILPSGAEAPVKKANRIRRSAPSGMTDERGDSRRRRNVRIPSGKFGSVPEEIPAWV</sequence>
<name>A0A3E0JUX0_9BACI</name>
<reference evidence="2 3" key="1">
    <citation type="submission" date="2018-03" db="EMBL/GenBank/DDBJ databases">
        <authorList>
            <person name="Keele B.F."/>
        </authorList>
    </citation>
    <scope>NUCLEOTIDE SEQUENCE [LARGE SCALE GENOMIC DNA]</scope>
    <source>
        <strain evidence="2">ZCTH4_d</strain>
    </source>
</reference>
<gene>
    <name evidence="2" type="ORF">C6P37_16375</name>
</gene>
<accession>A0A3E0JUX0</accession>
<protein>
    <submittedName>
        <fullName evidence="2">Uncharacterized protein</fullName>
    </submittedName>
</protein>
<evidence type="ECO:0000313" key="3">
    <source>
        <dbReference type="Proteomes" id="UP000257014"/>
    </source>
</evidence>
<dbReference type="Proteomes" id="UP000257014">
    <property type="component" value="Unassembled WGS sequence"/>
</dbReference>
<organism evidence="2 3">
    <name type="scientific">Caldibacillus debilis</name>
    <dbReference type="NCBI Taxonomy" id="301148"/>
    <lineage>
        <taxon>Bacteria</taxon>
        <taxon>Bacillati</taxon>
        <taxon>Bacillota</taxon>
        <taxon>Bacilli</taxon>
        <taxon>Bacillales</taxon>
        <taxon>Bacillaceae</taxon>
        <taxon>Caldibacillus</taxon>
    </lineage>
</organism>
<evidence type="ECO:0000256" key="1">
    <source>
        <dbReference type="SAM" id="MobiDB-lite"/>
    </source>
</evidence>
<evidence type="ECO:0000313" key="2">
    <source>
        <dbReference type="EMBL" id="REJ23935.1"/>
    </source>
</evidence>